<dbReference type="PANTHER" id="PTHR11078:SF3">
    <property type="entry name" value="ANTITERMINATION NUSB DOMAIN-CONTAINING PROTEIN"/>
    <property type="match status" value="1"/>
</dbReference>
<comment type="function">
    <text evidence="6">Involved in transcription antitermination. Required for transcription of ribosomal RNA (rRNA) genes. Binds specifically to the boxA antiterminator sequence of the ribosomal RNA (rrn) operons.</text>
</comment>
<dbReference type="PANTHER" id="PTHR11078">
    <property type="entry name" value="N UTILIZATION SUBSTANCE PROTEIN B-RELATED"/>
    <property type="match status" value="1"/>
</dbReference>
<dbReference type="GO" id="GO:0031564">
    <property type="term" value="P:transcription antitermination"/>
    <property type="evidence" value="ECO:0007669"/>
    <property type="project" value="UniProtKB-KW"/>
</dbReference>
<gene>
    <name evidence="6" type="primary">nusB</name>
    <name evidence="8" type="ORF">AN477_13530</name>
</gene>
<evidence type="ECO:0000313" key="9">
    <source>
        <dbReference type="Proteomes" id="UP000050482"/>
    </source>
</evidence>
<keyword evidence="9" id="KW-1185">Reference proteome</keyword>
<protein>
    <recommendedName>
        <fullName evidence="6">Transcription antitermination protein NusB</fullName>
    </recommendedName>
    <alternativeName>
        <fullName evidence="6">Antitermination factor NusB</fullName>
    </alternativeName>
</protein>
<evidence type="ECO:0000256" key="6">
    <source>
        <dbReference type="HAMAP-Rule" id="MF_00073"/>
    </source>
</evidence>
<reference evidence="8 9" key="1">
    <citation type="submission" date="2015-09" db="EMBL/GenBank/DDBJ databases">
        <title>Draft genome sequence of Alicyclobacillus ferrooxydans DSM 22381.</title>
        <authorList>
            <person name="Hemp J."/>
        </authorList>
    </citation>
    <scope>NUCLEOTIDE SEQUENCE [LARGE SCALE GENOMIC DNA]</scope>
    <source>
        <strain evidence="8 9">TC-34</strain>
    </source>
</reference>
<dbReference type="GO" id="GO:0005829">
    <property type="term" value="C:cytosol"/>
    <property type="evidence" value="ECO:0007669"/>
    <property type="project" value="TreeGrafter"/>
</dbReference>
<dbReference type="AlphaFoldDB" id="A0A0P9GQV0"/>
<proteinExistence type="inferred from homology"/>
<dbReference type="InterPro" id="IPR006027">
    <property type="entry name" value="NusB_RsmB_TIM44"/>
</dbReference>
<dbReference type="Pfam" id="PF01029">
    <property type="entry name" value="NusB"/>
    <property type="match status" value="1"/>
</dbReference>
<keyword evidence="2 6" id="KW-0889">Transcription antitermination</keyword>
<evidence type="ECO:0000256" key="4">
    <source>
        <dbReference type="ARBA" id="ARBA00023015"/>
    </source>
</evidence>
<evidence type="ECO:0000256" key="3">
    <source>
        <dbReference type="ARBA" id="ARBA00022884"/>
    </source>
</evidence>
<dbReference type="Proteomes" id="UP000050482">
    <property type="component" value="Unassembled WGS sequence"/>
</dbReference>
<keyword evidence="4 6" id="KW-0805">Transcription regulation</keyword>
<feature type="domain" description="NusB/RsmB/TIM44" evidence="7">
    <location>
        <begin position="5"/>
        <end position="130"/>
    </location>
</feature>
<dbReference type="EMBL" id="LJCO01000054">
    <property type="protein sequence ID" value="KPV43258.1"/>
    <property type="molecule type" value="Genomic_DNA"/>
</dbReference>
<evidence type="ECO:0000256" key="1">
    <source>
        <dbReference type="ARBA" id="ARBA00005952"/>
    </source>
</evidence>
<dbReference type="NCBIfam" id="TIGR01951">
    <property type="entry name" value="nusB"/>
    <property type="match status" value="1"/>
</dbReference>
<dbReference type="GO" id="GO:0003723">
    <property type="term" value="F:RNA binding"/>
    <property type="evidence" value="ECO:0007669"/>
    <property type="project" value="UniProtKB-UniRule"/>
</dbReference>
<comment type="caution">
    <text evidence="8">The sequence shown here is derived from an EMBL/GenBank/DDBJ whole genome shotgun (WGS) entry which is preliminary data.</text>
</comment>
<dbReference type="OrthoDB" id="9811381at2"/>
<comment type="similarity">
    <text evidence="1 6">Belongs to the NusB family.</text>
</comment>
<dbReference type="GO" id="GO:0006353">
    <property type="term" value="P:DNA-templated transcription termination"/>
    <property type="evidence" value="ECO:0007669"/>
    <property type="project" value="UniProtKB-UniRule"/>
</dbReference>
<organism evidence="8 9">
    <name type="scientific">Alicyclobacillus ferrooxydans</name>
    <dbReference type="NCBI Taxonomy" id="471514"/>
    <lineage>
        <taxon>Bacteria</taxon>
        <taxon>Bacillati</taxon>
        <taxon>Bacillota</taxon>
        <taxon>Bacilli</taxon>
        <taxon>Bacillales</taxon>
        <taxon>Alicyclobacillaceae</taxon>
        <taxon>Alicyclobacillus</taxon>
    </lineage>
</organism>
<evidence type="ECO:0000256" key="5">
    <source>
        <dbReference type="ARBA" id="ARBA00023163"/>
    </source>
</evidence>
<evidence type="ECO:0000256" key="2">
    <source>
        <dbReference type="ARBA" id="ARBA00022814"/>
    </source>
</evidence>
<accession>A0A0P9GQV0</accession>
<evidence type="ECO:0000313" key="8">
    <source>
        <dbReference type="EMBL" id="KPV43258.1"/>
    </source>
</evidence>
<dbReference type="InterPro" id="IPR035926">
    <property type="entry name" value="NusB-like_sf"/>
</dbReference>
<dbReference type="STRING" id="471514.AN477_13530"/>
<name>A0A0P9GQV0_9BACL</name>
<dbReference type="HAMAP" id="MF_00073">
    <property type="entry name" value="NusB"/>
    <property type="match status" value="1"/>
</dbReference>
<dbReference type="InterPro" id="IPR011605">
    <property type="entry name" value="NusB_fam"/>
</dbReference>
<dbReference type="Gene3D" id="1.10.940.10">
    <property type="entry name" value="NusB-like"/>
    <property type="match status" value="1"/>
</dbReference>
<evidence type="ECO:0000259" key="7">
    <source>
        <dbReference type="Pfam" id="PF01029"/>
    </source>
</evidence>
<dbReference type="PATRIC" id="fig|471514.4.peg.1409"/>
<keyword evidence="5 6" id="KW-0804">Transcription</keyword>
<dbReference type="SUPFAM" id="SSF48013">
    <property type="entry name" value="NusB-like"/>
    <property type="match status" value="1"/>
</dbReference>
<sequence length="142" mass="15736">MKRRELRARAVQAVYQMDVGQVLASDAVNHVLDGADAELGDGQRDFVKGLVEGVAVNTEMLDDMIAKNVTGWRLDRIAKVDLAVLRLALYELMFEPETDVATIMDEAVELAKEYSTEESGRFINGALAKLLPAVEVRRAEEE</sequence>
<keyword evidence="3 6" id="KW-0694">RNA-binding</keyword>
<dbReference type="RefSeq" id="WP_054969689.1">
    <property type="nucleotide sequence ID" value="NZ_LJCO01000054.1"/>
</dbReference>